<evidence type="ECO:0000313" key="2">
    <source>
        <dbReference type="Proteomes" id="UP001217631"/>
    </source>
</evidence>
<reference evidence="1" key="1">
    <citation type="submission" date="2023-02" db="EMBL/GenBank/DDBJ databases">
        <title>tmexCD-toprJ-like cluster.</title>
        <authorList>
            <person name="Gao X."/>
            <person name="Wang C."/>
            <person name="Liu J."/>
        </authorList>
    </citation>
    <scope>NUCLEOTIDE SEQUENCE</scope>
    <source>
        <strain evidence="1">GDW21C697WI</strain>
    </source>
</reference>
<dbReference type="RefSeq" id="WP_275000035.1">
    <property type="nucleotide sequence ID" value="NZ_CP118677.1"/>
</dbReference>
<evidence type="ECO:0000313" key="1">
    <source>
        <dbReference type="EMBL" id="WEA19113.1"/>
    </source>
</evidence>
<accession>A0AAJ5UW84</accession>
<dbReference type="Pfam" id="PF10765">
    <property type="entry name" value="Phage_P22_NinX"/>
    <property type="match status" value="1"/>
</dbReference>
<sequence>MTDLIEVRVSNLVGAALDWAVAQVEGISTIMLSPRKEEPPKPFVLFGSLALSVGGEDQSSYTPSSCWHCGGPLIDKHGGSVQHDRGVPLSTRYSAGPDGDAVWCYGPTPLIAFCRGLVRYKLGDTVQVPKELLP</sequence>
<organism evidence="1 2">
    <name type="scientific">Pseudomonas juntendi</name>
    <dbReference type="NCBI Taxonomy" id="2666183"/>
    <lineage>
        <taxon>Bacteria</taxon>
        <taxon>Pseudomonadati</taxon>
        <taxon>Pseudomonadota</taxon>
        <taxon>Gammaproteobacteria</taxon>
        <taxon>Pseudomonadales</taxon>
        <taxon>Pseudomonadaceae</taxon>
        <taxon>Pseudomonas</taxon>
    </lineage>
</organism>
<protein>
    <submittedName>
        <fullName evidence="1">DUF2591 family protein</fullName>
    </submittedName>
</protein>
<dbReference type="InterPro" id="IPR019701">
    <property type="entry name" value="Phage_P22_NinX"/>
</dbReference>
<dbReference type="Proteomes" id="UP001217631">
    <property type="component" value="Chromosome"/>
</dbReference>
<dbReference type="AlphaFoldDB" id="A0AAJ5UW84"/>
<name>A0AAJ5UW84_9PSED</name>
<dbReference type="EMBL" id="CP118677">
    <property type="protein sequence ID" value="WEA19113.1"/>
    <property type="molecule type" value="Genomic_DNA"/>
</dbReference>
<proteinExistence type="predicted"/>
<gene>
    <name evidence="1" type="ORF">PWA60_17660</name>
</gene>